<gene>
    <name evidence="1" type="ORF">Sjap_002616</name>
</gene>
<dbReference type="Proteomes" id="UP001417504">
    <property type="component" value="Unassembled WGS sequence"/>
</dbReference>
<protein>
    <submittedName>
        <fullName evidence="1">Uncharacterized protein</fullName>
    </submittedName>
</protein>
<dbReference type="EMBL" id="JBBNAE010000001">
    <property type="protein sequence ID" value="KAK9155136.1"/>
    <property type="molecule type" value="Genomic_DNA"/>
</dbReference>
<evidence type="ECO:0000313" key="1">
    <source>
        <dbReference type="EMBL" id="KAK9155136.1"/>
    </source>
</evidence>
<keyword evidence="2" id="KW-1185">Reference proteome</keyword>
<sequence>MRALRGRGNDGQNRGPNIFDYIKRGINFTHGHVNMLQHFSHKTLLCNNKIIKLVKTFH</sequence>
<evidence type="ECO:0000313" key="2">
    <source>
        <dbReference type="Proteomes" id="UP001417504"/>
    </source>
</evidence>
<proteinExistence type="predicted"/>
<reference evidence="1 2" key="1">
    <citation type="submission" date="2024-01" db="EMBL/GenBank/DDBJ databases">
        <title>Genome assemblies of Stephania.</title>
        <authorList>
            <person name="Yang L."/>
        </authorList>
    </citation>
    <scope>NUCLEOTIDE SEQUENCE [LARGE SCALE GENOMIC DNA]</scope>
    <source>
        <strain evidence="1">QJT</strain>
        <tissue evidence="1">Leaf</tissue>
    </source>
</reference>
<comment type="caution">
    <text evidence="1">The sequence shown here is derived from an EMBL/GenBank/DDBJ whole genome shotgun (WGS) entry which is preliminary data.</text>
</comment>
<dbReference type="AlphaFoldDB" id="A0AAP0KM69"/>
<name>A0AAP0KM69_9MAGN</name>
<accession>A0AAP0KM69</accession>
<organism evidence="1 2">
    <name type="scientific">Stephania japonica</name>
    <dbReference type="NCBI Taxonomy" id="461633"/>
    <lineage>
        <taxon>Eukaryota</taxon>
        <taxon>Viridiplantae</taxon>
        <taxon>Streptophyta</taxon>
        <taxon>Embryophyta</taxon>
        <taxon>Tracheophyta</taxon>
        <taxon>Spermatophyta</taxon>
        <taxon>Magnoliopsida</taxon>
        <taxon>Ranunculales</taxon>
        <taxon>Menispermaceae</taxon>
        <taxon>Menispermoideae</taxon>
        <taxon>Cissampelideae</taxon>
        <taxon>Stephania</taxon>
    </lineage>
</organism>